<feature type="domain" description="DRBM" evidence="2">
    <location>
        <begin position="447"/>
        <end position="519"/>
    </location>
</feature>
<dbReference type="GO" id="GO:0003723">
    <property type="term" value="F:RNA binding"/>
    <property type="evidence" value="ECO:0007669"/>
    <property type="project" value="UniProtKB-UniRule"/>
</dbReference>
<dbReference type="PROSITE" id="PS50137">
    <property type="entry name" value="DS_RBD"/>
    <property type="match status" value="1"/>
</dbReference>
<keyword evidence="1" id="KW-0694">RNA-binding</keyword>
<protein>
    <recommendedName>
        <fullName evidence="2">DRBM domain-containing protein</fullName>
    </recommendedName>
</protein>
<evidence type="ECO:0000313" key="3">
    <source>
        <dbReference type="EMBL" id="GMM46275.1"/>
    </source>
</evidence>
<dbReference type="InterPro" id="IPR014720">
    <property type="entry name" value="dsRBD_dom"/>
</dbReference>
<gene>
    <name evidence="3" type="ORF">DAPK24_028500</name>
</gene>
<proteinExistence type="predicted"/>
<reference evidence="3 4" key="1">
    <citation type="journal article" date="2023" name="Elife">
        <title>Identification of key yeast species and microbe-microbe interactions impacting larval growth of Drosophila in the wild.</title>
        <authorList>
            <person name="Mure A."/>
            <person name="Sugiura Y."/>
            <person name="Maeda R."/>
            <person name="Honda K."/>
            <person name="Sakurai N."/>
            <person name="Takahashi Y."/>
            <person name="Watada M."/>
            <person name="Katoh T."/>
            <person name="Gotoh A."/>
            <person name="Gotoh Y."/>
            <person name="Taniguchi I."/>
            <person name="Nakamura K."/>
            <person name="Hayashi T."/>
            <person name="Katayama T."/>
            <person name="Uemura T."/>
            <person name="Hattori Y."/>
        </authorList>
    </citation>
    <scope>NUCLEOTIDE SEQUENCE [LARGE SCALE GENOMIC DNA]</scope>
    <source>
        <strain evidence="3 4">PK-24</strain>
    </source>
</reference>
<dbReference type="Gene3D" id="3.30.160.20">
    <property type="match status" value="1"/>
</dbReference>
<sequence length="522" mass="59073">MNTNNPSIPPNQPVPAALNSLHSALDLILNPNSYINADFNDPSVSAAFAFCSKYMNDQDFRNSLLYLPKSTLPTMSFTDPYLYNWPAPYMFNLFPPFLNLPIDKLSPNLIINGNNPEIFLKYQSLGASILRYAVESILLKNNQPLSEYNITLPSFLNEHSLNILCQAYNLEFNYKFIGLQIPSYKLFLAFFGIYHETYLANPSQSSNEHWNLLFDWLENLLGYSNINKSPIEKEEPKIHEPLPSQQQQQSIIKEKDTNHHSVETVQTGSGPIPDDINLQKLIQSVQQDINQSKIATIDLTYKIDEYPDLKTGYFSCHLLIDKVEFSYSKAMNKKLAKSGCALIAAIDPSFIKYIRRSYNEHWNKKYLNNTSIIKQKLILDPRFIVNDINETNFSFDQNMNDNDINNSINNNSGSPISNIGSPIPSSINNNIITSPINSSISNTPIRKPMIQLSTAKEKVYAYYNSKYNIVPKYTFKQLGNGKFEAKLTLGDKITSIGIGPSKKDAGAIAAMKVIEDNLDINQ</sequence>
<keyword evidence="4" id="KW-1185">Reference proteome</keyword>
<organism evidence="3 4">
    <name type="scientific">Pichia kluyveri</name>
    <name type="common">Yeast</name>
    <dbReference type="NCBI Taxonomy" id="36015"/>
    <lineage>
        <taxon>Eukaryota</taxon>
        <taxon>Fungi</taxon>
        <taxon>Dikarya</taxon>
        <taxon>Ascomycota</taxon>
        <taxon>Saccharomycotina</taxon>
        <taxon>Pichiomycetes</taxon>
        <taxon>Pichiales</taxon>
        <taxon>Pichiaceae</taxon>
        <taxon>Pichia</taxon>
    </lineage>
</organism>
<evidence type="ECO:0000259" key="2">
    <source>
        <dbReference type="PROSITE" id="PS50137"/>
    </source>
</evidence>
<comment type="caution">
    <text evidence="3">The sequence shown here is derived from an EMBL/GenBank/DDBJ whole genome shotgun (WGS) entry which is preliminary data.</text>
</comment>
<name>A0AAV5R4N4_PICKL</name>
<dbReference type="SUPFAM" id="SSF54768">
    <property type="entry name" value="dsRNA-binding domain-like"/>
    <property type="match status" value="1"/>
</dbReference>
<dbReference type="Pfam" id="PF00035">
    <property type="entry name" value="dsrm"/>
    <property type="match status" value="1"/>
</dbReference>
<dbReference type="AlphaFoldDB" id="A0AAV5R4N4"/>
<evidence type="ECO:0000313" key="4">
    <source>
        <dbReference type="Proteomes" id="UP001378960"/>
    </source>
</evidence>
<dbReference type="Proteomes" id="UP001378960">
    <property type="component" value="Unassembled WGS sequence"/>
</dbReference>
<dbReference type="EMBL" id="BTGB01000003">
    <property type="protein sequence ID" value="GMM46275.1"/>
    <property type="molecule type" value="Genomic_DNA"/>
</dbReference>
<accession>A0AAV5R4N4</accession>
<evidence type="ECO:0000256" key="1">
    <source>
        <dbReference type="PROSITE-ProRule" id="PRU00266"/>
    </source>
</evidence>
<dbReference type="SMART" id="SM00358">
    <property type="entry name" value="DSRM"/>
    <property type="match status" value="1"/>
</dbReference>